<dbReference type="InterPro" id="IPR053877">
    <property type="entry name" value="RskA_N"/>
</dbReference>
<keyword evidence="3" id="KW-1003">Cell membrane</keyword>
<dbReference type="InterPro" id="IPR041916">
    <property type="entry name" value="Anti_sigma_zinc_sf"/>
</dbReference>
<evidence type="ECO:0000256" key="7">
    <source>
        <dbReference type="ARBA" id="ARBA00023136"/>
    </source>
</evidence>
<dbReference type="GO" id="GO:0006417">
    <property type="term" value="P:regulation of translation"/>
    <property type="evidence" value="ECO:0007669"/>
    <property type="project" value="TreeGrafter"/>
</dbReference>
<evidence type="ECO:0000259" key="12">
    <source>
        <dbReference type="Pfam" id="PF10099"/>
    </source>
</evidence>
<evidence type="ECO:0000313" key="15">
    <source>
        <dbReference type="Proteomes" id="UP000014062"/>
    </source>
</evidence>
<evidence type="ECO:0000256" key="3">
    <source>
        <dbReference type="ARBA" id="ARBA00022475"/>
    </source>
</evidence>
<feature type="transmembrane region" description="Helical" evidence="11">
    <location>
        <begin position="97"/>
        <end position="120"/>
    </location>
</feature>
<feature type="domain" description="Anti-sigma K factor RskA C-terminal" evidence="12">
    <location>
        <begin position="102"/>
        <end position="244"/>
    </location>
</feature>
<evidence type="ECO:0000313" key="14">
    <source>
        <dbReference type="EMBL" id="EOY45319.1"/>
    </source>
</evidence>
<dbReference type="InterPro" id="IPR051474">
    <property type="entry name" value="Anti-sigma-K/W_factor"/>
</dbReference>
<keyword evidence="6" id="KW-0805">Transcription regulation</keyword>
<name>A0A7U9DJY3_STRLI</name>
<evidence type="ECO:0000256" key="9">
    <source>
        <dbReference type="ARBA" id="ARBA00029829"/>
    </source>
</evidence>
<dbReference type="Proteomes" id="UP000014062">
    <property type="component" value="Chromosome"/>
</dbReference>
<accession>A0A7U9DJY3</accession>
<proteinExistence type="predicted"/>
<comment type="subcellular location">
    <subcellularLocation>
        <location evidence="2">Cell membrane</location>
    </subcellularLocation>
    <subcellularLocation>
        <location evidence="1">Membrane</location>
        <topology evidence="1">Single-pass membrane protein</topology>
    </subcellularLocation>
</comment>
<evidence type="ECO:0000256" key="1">
    <source>
        <dbReference type="ARBA" id="ARBA00004167"/>
    </source>
</evidence>
<keyword evidence="4 11" id="KW-0812">Transmembrane</keyword>
<feature type="domain" description="Anti-sigma-K factor RskA N-terminal" evidence="13">
    <location>
        <begin position="7"/>
        <end position="46"/>
    </location>
</feature>
<dbReference type="EMBL" id="CM001889">
    <property type="protein sequence ID" value="EOY45319.1"/>
    <property type="molecule type" value="Genomic_DNA"/>
</dbReference>
<dbReference type="PANTHER" id="PTHR37461:SF1">
    <property type="entry name" value="ANTI-SIGMA-K FACTOR RSKA"/>
    <property type="match status" value="1"/>
</dbReference>
<dbReference type="Gene3D" id="1.10.10.1320">
    <property type="entry name" value="Anti-sigma factor, zinc-finger domain"/>
    <property type="match status" value="1"/>
</dbReference>
<dbReference type="Pfam" id="PF10099">
    <property type="entry name" value="RskA_C"/>
    <property type="match status" value="1"/>
</dbReference>
<evidence type="ECO:0000256" key="4">
    <source>
        <dbReference type="ARBA" id="ARBA00022692"/>
    </source>
</evidence>
<gene>
    <name evidence="14" type="ORF">SLI_0600</name>
</gene>
<evidence type="ECO:0000256" key="10">
    <source>
        <dbReference type="ARBA" id="ARBA00030803"/>
    </source>
</evidence>
<dbReference type="GO" id="GO:0005886">
    <property type="term" value="C:plasma membrane"/>
    <property type="evidence" value="ECO:0007669"/>
    <property type="project" value="UniProtKB-SubCell"/>
</dbReference>
<dbReference type="AlphaFoldDB" id="A0A7U9DJY3"/>
<dbReference type="GO" id="GO:0016989">
    <property type="term" value="F:sigma factor antagonist activity"/>
    <property type="evidence" value="ECO:0007669"/>
    <property type="project" value="TreeGrafter"/>
</dbReference>
<dbReference type="InterPro" id="IPR018764">
    <property type="entry name" value="RskA_C"/>
</dbReference>
<evidence type="ECO:0000256" key="11">
    <source>
        <dbReference type="SAM" id="Phobius"/>
    </source>
</evidence>
<organism evidence="14 15">
    <name type="scientific">Streptomyces lividans 1326</name>
    <dbReference type="NCBI Taxonomy" id="1200984"/>
    <lineage>
        <taxon>Bacteria</taxon>
        <taxon>Bacillati</taxon>
        <taxon>Actinomycetota</taxon>
        <taxon>Actinomycetes</taxon>
        <taxon>Kitasatosporales</taxon>
        <taxon>Streptomycetaceae</taxon>
        <taxon>Streptomyces</taxon>
    </lineage>
</organism>
<keyword evidence="8" id="KW-0804">Transcription</keyword>
<dbReference type="PANTHER" id="PTHR37461">
    <property type="entry name" value="ANTI-SIGMA-K FACTOR RSKA"/>
    <property type="match status" value="1"/>
</dbReference>
<reference evidence="15" key="1">
    <citation type="journal article" date="2013" name="Genome Biol. Evol.">
        <title>The genome sequence of Streptomyces lividans 66 reveals a novel tRNA-dependent peptide biosynthetic system within a metal-related genomic island.</title>
        <authorList>
            <person name="Cruz-Morales P."/>
            <person name="Vijgenboom E."/>
            <person name="Iruegas-Bocardo F."/>
            <person name="Girard G."/>
            <person name="Yanez-Guerra L.A."/>
            <person name="Ramos-Aboites H.E."/>
            <person name="Pernodet J.L."/>
            <person name="Anne J."/>
            <person name="van Wezel G.P."/>
            <person name="Barona-Gomez F."/>
        </authorList>
    </citation>
    <scope>NUCLEOTIDE SEQUENCE [LARGE SCALE GENOMIC DNA]</scope>
    <source>
        <strain evidence="15">1326</strain>
    </source>
</reference>
<evidence type="ECO:0000256" key="8">
    <source>
        <dbReference type="ARBA" id="ARBA00023163"/>
    </source>
</evidence>
<protein>
    <recommendedName>
        <fullName evidence="10">Regulator of SigK</fullName>
    </recommendedName>
    <alternativeName>
        <fullName evidence="9">Sigma-K anti-sigma factor RskA</fullName>
    </alternativeName>
</protein>
<sequence length="251" mass="26042">MMRTEDLHSLTGAYALHALLDDEREAFERHLAGCATCEQEAREFAAATARLGLAATVVPAPALRDRVLHRVTTVRQVPPGGGTAEKARRVVPRGRGLARWALAACVAAAAGLGGTAVWQYERAQDAGQRAAQAERRAETLAGVLAAPDAESRTARLAAGASGTLVVSERQDRAVFLASGMAEPPRGKVYQLWFDDHGTMRSAGLMDPGSTSQAVLMDGAVDGAAGVGITVEPAGGSKQPTSDPIALLSVPA</sequence>
<evidence type="ECO:0000256" key="2">
    <source>
        <dbReference type="ARBA" id="ARBA00004236"/>
    </source>
</evidence>
<keyword evidence="7 11" id="KW-0472">Membrane</keyword>
<evidence type="ECO:0000256" key="5">
    <source>
        <dbReference type="ARBA" id="ARBA00022989"/>
    </source>
</evidence>
<dbReference type="Pfam" id="PF22618">
    <property type="entry name" value="RskA_N"/>
    <property type="match status" value="1"/>
</dbReference>
<evidence type="ECO:0000259" key="13">
    <source>
        <dbReference type="Pfam" id="PF22618"/>
    </source>
</evidence>
<evidence type="ECO:0000256" key="6">
    <source>
        <dbReference type="ARBA" id="ARBA00023015"/>
    </source>
</evidence>
<keyword evidence="5 11" id="KW-1133">Transmembrane helix</keyword>